<evidence type="ECO:0000313" key="10">
    <source>
        <dbReference type="EMBL" id="SDO83801.1"/>
    </source>
</evidence>
<dbReference type="GO" id="GO:0034204">
    <property type="term" value="P:lipid translocation"/>
    <property type="evidence" value="ECO:0007669"/>
    <property type="project" value="TreeGrafter"/>
</dbReference>
<comment type="function">
    <text evidence="8">Involved in peptidoglycan biosynthesis. Transports lipid-linked peptidoglycan precursors from the inner to the outer leaflet of the cytoplasmic membrane.</text>
</comment>
<dbReference type="InterPro" id="IPR004268">
    <property type="entry name" value="MurJ"/>
</dbReference>
<dbReference type="Proteomes" id="UP000198597">
    <property type="component" value="Unassembled WGS sequence"/>
</dbReference>
<name>A0A1H0MTU8_9CLOT</name>
<dbReference type="GO" id="GO:0008360">
    <property type="term" value="P:regulation of cell shape"/>
    <property type="evidence" value="ECO:0007669"/>
    <property type="project" value="UniProtKB-UniRule"/>
</dbReference>
<reference evidence="10 11" key="1">
    <citation type="submission" date="2016-10" db="EMBL/GenBank/DDBJ databases">
        <authorList>
            <person name="de Groot N.N."/>
        </authorList>
    </citation>
    <scope>NUCLEOTIDE SEQUENCE [LARGE SCALE GENOMIC DNA]</scope>
    <source>
        <strain evidence="10 11">DSM 12272</strain>
    </source>
</reference>
<keyword evidence="3 9" id="KW-0812">Transmembrane</keyword>
<dbReference type="Pfam" id="PF03023">
    <property type="entry name" value="MurJ"/>
    <property type="match status" value="1"/>
</dbReference>
<sequence length="511" mass="55749">MSKNKIFKATFIIMIVTVFTRCLGLIRDRLVGSTFGAGMESGAYIAAVSVSEVVFTIVGLAIATTFIPILSEIKSKQGKNKMFEFSNNIITIIAIICICLSVLGFLFTKEIVGLIFYNLNLETMELTILLTKISIVNILLLCLKACFASVLQVCEDFIMPSILGLFFNLPIILYLILFTNVGVIGLTIANVIGNLLSVLVQLPSLYKHGFKIKPFIDLKDERIRRILILILPVLIGAGANSLNLIVDKSIAAVFNEIGGITIIDFAQKLVVFTNVAITTSIVSVMYPLMANKLNSGDKKGFLEHLSKGIVVISLFLIPIMMAFVFLRVEVISLIFGAGEFDTPETILITSTVFAAYALQLPFSGARDILNSSLFSMQKTKITAINGVIGVSINIILSLILSKYIGVSGIAIASSIAAAVTAILLFNSTRKLIGDFNAKNMIIKLLKIALASTIMISTLYIINKIIVVNSDFIILAVNGIIGIIIFAIVCKFMKIEEFDEATLMITKKLRKR</sequence>
<evidence type="ECO:0000256" key="1">
    <source>
        <dbReference type="ARBA" id="ARBA00004651"/>
    </source>
</evidence>
<evidence type="ECO:0000256" key="5">
    <source>
        <dbReference type="ARBA" id="ARBA00022984"/>
    </source>
</evidence>
<keyword evidence="8" id="KW-0813">Transport</keyword>
<dbReference type="STRING" id="94869.SAMN04488529_101576"/>
<feature type="transmembrane region" description="Helical" evidence="9">
    <location>
        <begin position="88"/>
        <end position="108"/>
    </location>
</feature>
<dbReference type="OrthoDB" id="9804143at2"/>
<evidence type="ECO:0000256" key="8">
    <source>
        <dbReference type="PIRNR" id="PIRNR002869"/>
    </source>
</evidence>
<dbReference type="GO" id="GO:0015648">
    <property type="term" value="F:lipid-linked peptidoglycan transporter activity"/>
    <property type="evidence" value="ECO:0007669"/>
    <property type="project" value="UniProtKB-UniRule"/>
</dbReference>
<organism evidence="10 11">
    <name type="scientific">Clostridium gasigenes</name>
    <dbReference type="NCBI Taxonomy" id="94869"/>
    <lineage>
        <taxon>Bacteria</taxon>
        <taxon>Bacillati</taxon>
        <taxon>Bacillota</taxon>
        <taxon>Clostridia</taxon>
        <taxon>Eubacteriales</taxon>
        <taxon>Clostridiaceae</taxon>
        <taxon>Clostridium</taxon>
    </lineage>
</organism>
<dbReference type="GO" id="GO:0005886">
    <property type="term" value="C:plasma membrane"/>
    <property type="evidence" value="ECO:0007669"/>
    <property type="project" value="UniProtKB-SubCell"/>
</dbReference>
<feature type="transmembrane region" description="Helical" evidence="9">
    <location>
        <begin position="226"/>
        <end position="245"/>
    </location>
</feature>
<comment type="similarity">
    <text evidence="8">Belongs to the MurJ/MviN family.</text>
</comment>
<feature type="transmembrane region" description="Helical" evidence="9">
    <location>
        <begin position="406"/>
        <end position="426"/>
    </location>
</feature>
<feature type="transmembrane region" description="Helical" evidence="9">
    <location>
        <begin position="183"/>
        <end position="206"/>
    </location>
</feature>
<keyword evidence="8" id="KW-0961">Cell wall biogenesis/degradation</keyword>
<feature type="transmembrane region" description="Helical" evidence="9">
    <location>
        <begin position="381"/>
        <end position="400"/>
    </location>
</feature>
<dbReference type="GO" id="GO:0009252">
    <property type="term" value="P:peptidoglycan biosynthetic process"/>
    <property type="evidence" value="ECO:0007669"/>
    <property type="project" value="UniProtKB-UniRule"/>
</dbReference>
<protein>
    <recommendedName>
        <fullName evidence="8">Lipid II flippase</fullName>
    </recommendedName>
</protein>
<evidence type="ECO:0000256" key="6">
    <source>
        <dbReference type="ARBA" id="ARBA00022989"/>
    </source>
</evidence>
<feature type="transmembrane region" description="Helical" evidence="9">
    <location>
        <begin position="157"/>
        <end position="177"/>
    </location>
</feature>
<dbReference type="NCBIfam" id="TIGR01695">
    <property type="entry name" value="murJ_mviN"/>
    <property type="match status" value="1"/>
</dbReference>
<feature type="transmembrane region" description="Helical" evidence="9">
    <location>
        <begin position="346"/>
        <end position="369"/>
    </location>
</feature>
<dbReference type="GO" id="GO:0071555">
    <property type="term" value="P:cell wall organization"/>
    <property type="evidence" value="ECO:0007669"/>
    <property type="project" value="UniProtKB-UniRule"/>
</dbReference>
<accession>A0A1H0MTU8</accession>
<dbReference type="InterPro" id="IPR051050">
    <property type="entry name" value="Lipid_II_flippase_MurJ/MviN"/>
</dbReference>
<dbReference type="PANTHER" id="PTHR47019">
    <property type="entry name" value="LIPID II FLIPPASE MURJ"/>
    <property type="match status" value="1"/>
</dbReference>
<keyword evidence="7 8" id="KW-0472">Membrane</keyword>
<evidence type="ECO:0000256" key="9">
    <source>
        <dbReference type="SAM" id="Phobius"/>
    </source>
</evidence>
<feature type="transmembrane region" description="Helical" evidence="9">
    <location>
        <begin position="43"/>
        <end position="67"/>
    </location>
</feature>
<dbReference type="PIRSF" id="PIRSF002869">
    <property type="entry name" value="MviN"/>
    <property type="match status" value="1"/>
</dbReference>
<keyword evidence="5 8" id="KW-0573">Peptidoglycan synthesis</keyword>
<keyword evidence="2 8" id="KW-1003">Cell membrane</keyword>
<comment type="subcellular location">
    <subcellularLocation>
        <location evidence="1">Cell membrane</location>
        <topology evidence="1">Multi-pass membrane protein</topology>
    </subcellularLocation>
</comment>
<feature type="transmembrane region" description="Helical" evidence="9">
    <location>
        <begin position="128"/>
        <end position="150"/>
    </location>
</feature>
<feature type="transmembrane region" description="Helical" evidence="9">
    <location>
        <begin position="309"/>
        <end position="326"/>
    </location>
</feature>
<dbReference type="RefSeq" id="WP_089965599.1">
    <property type="nucleotide sequence ID" value="NZ_FNJM01000001.1"/>
</dbReference>
<evidence type="ECO:0000313" key="11">
    <source>
        <dbReference type="Proteomes" id="UP000198597"/>
    </source>
</evidence>
<dbReference type="AlphaFoldDB" id="A0A1H0MTU8"/>
<feature type="transmembrane region" description="Helical" evidence="9">
    <location>
        <begin position="265"/>
        <end position="288"/>
    </location>
</feature>
<feature type="transmembrane region" description="Helical" evidence="9">
    <location>
        <begin position="471"/>
        <end position="489"/>
    </location>
</feature>
<dbReference type="PANTHER" id="PTHR47019:SF1">
    <property type="entry name" value="LIPID II FLIPPASE MURJ"/>
    <property type="match status" value="1"/>
</dbReference>
<keyword evidence="6 9" id="KW-1133">Transmembrane helix</keyword>
<dbReference type="EMBL" id="FNJM01000001">
    <property type="protein sequence ID" value="SDO83801.1"/>
    <property type="molecule type" value="Genomic_DNA"/>
</dbReference>
<evidence type="ECO:0000256" key="3">
    <source>
        <dbReference type="ARBA" id="ARBA00022692"/>
    </source>
</evidence>
<proteinExistence type="inferred from homology"/>
<evidence type="ECO:0000256" key="4">
    <source>
        <dbReference type="ARBA" id="ARBA00022960"/>
    </source>
</evidence>
<feature type="transmembrane region" description="Helical" evidence="9">
    <location>
        <begin position="447"/>
        <end position="465"/>
    </location>
</feature>
<evidence type="ECO:0000256" key="2">
    <source>
        <dbReference type="ARBA" id="ARBA00022475"/>
    </source>
</evidence>
<evidence type="ECO:0000256" key="7">
    <source>
        <dbReference type="ARBA" id="ARBA00023136"/>
    </source>
</evidence>
<gene>
    <name evidence="10" type="ORF">SAMN04488529_101576</name>
</gene>
<keyword evidence="4 8" id="KW-0133">Cell shape</keyword>
<keyword evidence="11" id="KW-1185">Reference proteome</keyword>
<dbReference type="PRINTS" id="PR01806">
    <property type="entry name" value="VIRFACTRMVIN"/>
</dbReference>